<dbReference type="Proteomes" id="UP000198287">
    <property type="component" value="Unassembled WGS sequence"/>
</dbReference>
<dbReference type="InterPro" id="IPR008181">
    <property type="entry name" value="dUTPase"/>
</dbReference>
<feature type="compositionally biased region" description="Basic and acidic residues" evidence="4">
    <location>
        <begin position="30"/>
        <end position="47"/>
    </location>
</feature>
<dbReference type="CDD" id="cd07557">
    <property type="entry name" value="trimeric_dUTPase"/>
    <property type="match status" value="1"/>
</dbReference>
<accession>A0A226DQW4</accession>
<evidence type="ECO:0000256" key="1">
    <source>
        <dbReference type="ARBA" id="ARBA00005142"/>
    </source>
</evidence>
<dbReference type="GO" id="GO:0046081">
    <property type="term" value="P:dUTP catabolic process"/>
    <property type="evidence" value="ECO:0007669"/>
    <property type="project" value="InterPro"/>
</dbReference>
<evidence type="ECO:0000259" key="6">
    <source>
        <dbReference type="Pfam" id="PF05699"/>
    </source>
</evidence>
<sequence length="931" mass="104740">MTRKHKLDNQKPISDVSKEPSGAQKRKKQKEIEDKDKKLRKQAERFFKSPTQPHSDISVTDSPATTSTSLQISVDDVRSDGSRNQEAIVSAQIDLETSSLPVKIPNENIENKEFLATSEVEMDADDDAAISLFDPSSWPQILNEENRNRILQSVPNFESTFTFVPVNSHKFSGRYFSGSKKNGESYFRDWLRFSKISNSAFCLPCCFFSSKSGNKSPWSNWGVGNIGFQDFKHAKRGVEDHEDSLSHFDATRTWKCFLKNVKDPTSLTGTCVKTYDENINHWRLVLRGIVDAVLFLAKNNLAFQGGSQKITDPNCGNFLNLIKLLSNTPDSSRQDQISQVIRTVECKEMGCRVVESFIDFITTTNKTGLGLSKVIQEKLEMDGLDLMDCRGQGYDNGANMAGIYSGVQARILEINDKAKFLPCAAHSLNLVGVNAAEKVPPAKLILGDVQNIYLFFSGSASRWDVLQSKVKLTLKYQSNTRWSSKTAAVSALYDQYPEIVDALTEISTSESFTSDVNANALSRLRDMLNYKFLLGITIWNQILFQINICNLNLQDKTIDVSIAKKKLNVLKTWLENFKETGFQSSEVLAQQIAENMGIEMSSGFENIRQGRGINPRYMDRSDALVAQKQTNHERFEADFFDKLMEKLISEISRRFDAFKKCTETFEFLWGRNLKEMEIQEKQKCMQDLCHEYPSDFSGPTFLNEVQSLETTISAFNETGRDLPQLGPMDVLNILYANGLASAYPNCETALRIFLTLPVSVASNERSFSKMKIVKNYLRSTMGQERLNALALISIEREVADDIDFDEDGAGMMGLAGSQFKYPHVFVKPRSAYKYTVPARGSCMVKTDIQIKLPSGYYGRVAPRSGLALKNKLDVGAGVIDEDYRGDVGVILFNFGDADFEINEGDRVAQLICEKIYPEIVELESLDETKIV</sequence>
<comment type="caution">
    <text evidence="7">The sequence shown here is derived from an EMBL/GenBank/DDBJ whole genome shotgun (WGS) entry which is preliminary data.</text>
</comment>
<dbReference type="Gene3D" id="2.70.40.10">
    <property type="match status" value="1"/>
</dbReference>
<comment type="pathway">
    <text evidence="1">Pyrimidine metabolism; dUMP biosynthesis; dUMP from dCTP (dUTP route): step 2/2.</text>
</comment>
<feature type="region of interest" description="Disordered" evidence="4">
    <location>
        <begin position="1"/>
        <end position="68"/>
    </location>
</feature>
<evidence type="ECO:0000256" key="4">
    <source>
        <dbReference type="SAM" id="MobiDB-lite"/>
    </source>
</evidence>
<dbReference type="PANTHER" id="PTHR45749">
    <property type="match status" value="1"/>
</dbReference>
<name>A0A226DQW4_FOLCA</name>
<dbReference type="InterPro" id="IPR012337">
    <property type="entry name" value="RNaseH-like_sf"/>
</dbReference>
<protein>
    <submittedName>
        <fullName evidence="7">Deoxyuridine 5'-triphosphate nucleotidohydrolase, mitochondrial</fullName>
    </submittedName>
</protein>
<feature type="domain" description="HAT C-terminal dimerisation" evidence="6">
    <location>
        <begin position="727"/>
        <end position="797"/>
    </location>
</feature>
<feature type="compositionally biased region" description="Polar residues" evidence="4">
    <location>
        <begin position="49"/>
        <end position="68"/>
    </location>
</feature>
<dbReference type="Pfam" id="PF00692">
    <property type="entry name" value="dUTPase"/>
    <property type="match status" value="1"/>
</dbReference>
<evidence type="ECO:0000256" key="2">
    <source>
        <dbReference type="ARBA" id="ARBA00022801"/>
    </source>
</evidence>
<dbReference type="OMA" id="TNHERFE"/>
<dbReference type="GO" id="GO:0006226">
    <property type="term" value="P:dUMP biosynthetic process"/>
    <property type="evidence" value="ECO:0007669"/>
    <property type="project" value="UniProtKB-UniPathway"/>
</dbReference>
<dbReference type="EMBL" id="LNIX01000013">
    <property type="protein sequence ID" value="OXA47470.1"/>
    <property type="molecule type" value="Genomic_DNA"/>
</dbReference>
<dbReference type="InterPro" id="IPR036157">
    <property type="entry name" value="dUTPase-like_sf"/>
</dbReference>
<dbReference type="InterPro" id="IPR008906">
    <property type="entry name" value="HATC_C_dom"/>
</dbReference>
<dbReference type="GO" id="GO:0004170">
    <property type="term" value="F:dUTP diphosphatase activity"/>
    <property type="evidence" value="ECO:0007669"/>
    <property type="project" value="InterPro"/>
</dbReference>
<keyword evidence="3" id="KW-0546">Nucleotide metabolism</keyword>
<dbReference type="InterPro" id="IPR033704">
    <property type="entry name" value="dUTPase_trimeric"/>
</dbReference>
<keyword evidence="2 7" id="KW-0378">Hydrolase</keyword>
<feature type="domain" description="dUTPase-like" evidence="5">
    <location>
        <begin position="830"/>
        <end position="929"/>
    </location>
</feature>
<dbReference type="AlphaFoldDB" id="A0A226DQW4"/>
<dbReference type="PANTHER" id="PTHR45749:SF35">
    <property type="entry name" value="AC-LIKE TRANSPOSASE-RELATED"/>
    <property type="match status" value="1"/>
</dbReference>
<evidence type="ECO:0000256" key="3">
    <source>
        <dbReference type="ARBA" id="ARBA00023080"/>
    </source>
</evidence>
<evidence type="ECO:0000313" key="8">
    <source>
        <dbReference type="Proteomes" id="UP000198287"/>
    </source>
</evidence>
<organism evidence="7 8">
    <name type="scientific">Folsomia candida</name>
    <name type="common">Springtail</name>
    <dbReference type="NCBI Taxonomy" id="158441"/>
    <lineage>
        <taxon>Eukaryota</taxon>
        <taxon>Metazoa</taxon>
        <taxon>Ecdysozoa</taxon>
        <taxon>Arthropoda</taxon>
        <taxon>Hexapoda</taxon>
        <taxon>Collembola</taxon>
        <taxon>Entomobryomorpha</taxon>
        <taxon>Isotomoidea</taxon>
        <taxon>Isotomidae</taxon>
        <taxon>Proisotominae</taxon>
        <taxon>Folsomia</taxon>
    </lineage>
</organism>
<evidence type="ECO:0000259" key="5">
    <source>
        <dbReference type="Pfam" id="PF00692"/>
    </source>
</evidence>
<dbReference type="InterPro" id="IPR029054">
    <property type="entry name" value="dUTPase-like"/>
</dbReference>
<keyword evidence="8" id="KW-1185">Reference proteome</keyword>
<dbReference type="OrthoDB" id="6611207at2759"/>
<dbReference type="NCBIfam" id="TIGR00576">
    <property type="entry name" value="dut"/>
    <property type="match status" value="1"/>
</dbReference>
<dbReference type="SUPFAM" id="SSF53098">
    <property type="entry name" value="Ribonuclease H-like"/>
    <property type="match status" value="1"/>
</dbReference>
<dbReference type="SUPFAM" id="SSF51283">
    <property type="entry name" value="dUTPase-like"/>
    <property type="match status" value="1"/>
</dbReference>
<dbReference type="Pfam" id="PF05699">
    <property type="entry name" value="Dimer_Tnp_hAT"/>
    <property type="match status" value="1"/>
</dbReference>
<dbReference type="GO" id="GO:0046983">
    <property type="term" value="F:protein dimerization activity"/>
    <property type="evidence" value="ECO:0007669"/>
    <property type="project" value="InterPro"/>
</dbReference>
<dbReference type="GO" id="GO:0000287">
    <property type="term" value="F:magnesium ion binding"/>
    <property type="evidence" value="ECO:0007669"/>
    <property type="project" value="InterPro"/>
</dbReference>
<dbReference type="UniPathway" id="UPA00610">
    <property type="reaction ID" value="UER00666"/>
</dbReference>
<dbReference type="STRING" id="158441.A0A226DQW4"/>
<proteinExistence type="predicted"/>
<gene>
    <name evidence="7" type="ORF">Fcan01_17798</name>
</gene>
<evidence type="ECO:0000313" key="7">
    <source>
        <dbReference type="EMBL" id="OXA47470.1"/>
    </source>
</evidence>
<reference evidence="7 8" key="1">
    <citation type="submission" date="2015-12" db="EMBL/GenBank/DDBJ databases">
        <title>The genome of Folsomia candida.</title>
        <authorList>
            <person name="Faddeeva A."/>
            <person name="Derks M.F."/>
            <person name="Anvar Y."/>
            <person name="Smit S."/>
            <person name="Van Straalen N."/>
            <person name="Roelofs D."/>
        </authorList>
    </citation>
    <scope>NUCLEOTIDE SEQUENCE [LARGE SCALE GENOMIC DNA]</scope>
    <source>
        <strain evidence="7 8">VU population</strain>
        <tissue evidence="7">Whole body</tissue>
    </source>
</reference>